<protein>
    <submittedName>
        <fullName evidence="1">Uncharacterized protein</fullName>
    </submittedName>
</protein>
<dbReference type="AlphaFoldDB" id="A0A9P9J5E9"/>
<reference evidence="1" key="1">
    <citation type="journal article" date="2021" name="Nat. Commun.">
        <title>Genetic determinants of endophytism in the Arabidopsis root mycobiome.</title>
        <authorList>
            <person name="Mesny F."/>
            <person name="Miyauchi S."/>
            <person name="Thiergart T."/>
            <person name="Pickel B."/>
            <person name="Atanasova L."/>
            <person name="Karlsson M."/>
            <person name="Huettel B."/>
            <person name="Barry K.W."/>
            <person name="Haridas S."/>
            <person name="Chen C."/>
            <person name="Bauer D."/>
            <person name="Andreopoulos W."/>
            <person name="Pangilinan J."/>
            <person name="LaButti K."/>
            <person name="Riley R."/>
            <person name="Lipzen A."/>
            <person name="Clum A."/>
            <person name="Drula E."/>
            <person name="Henrissat B."/>
            <person name="Kohler A."/>
            <person name="Grigoriev I.V."/>
            <person name="Martin F.M."/>
            <person name="Hacquard S."/>
        </authorList>
    </citation>
    <scope>NUCLEOTIDE SEQUENCE</scope>
    <source>
        <strain evidence="1">MPI-CAGE-AT-0147</strain>
    </source>
</reference>
<dbReference type="SUPFAM" id="SSF53167">
    <property type="entry name" value="Purine and uridine phosphorylases"/>
    <property type="match status" value="1"/>
</dbReference>
<proteinExistence type="predicted"/>
<evidence type="ECO:0000313" key="2">
    <source>
        <dbReference type="Proteomes" id="UP000738349"/>
    </source>
</evidence>
<dbReference type="Gene3D" id="3.40.50.1580">
    <property type="entry name" value="Nucleoside phosphorylase domain"/>
    <property type="match status" value="1"/>
</dbReference>
<dbReference type="GO" id="GO:0003824">
    <property type="term" value="F:catalytic activity"/>
    <property type="evidence" value="ECO:0007669"/>
    <property type="project" value="InterPro"/>
</dbReference>
<dbReference type="GO" id="GO:0009116">
    <property type="term" value="P:nucleoside metabolic process"/>
    <property type="evidence" value="ECO:0007669"/>
    <property type="project" value="InterPro"/>
</dbReference>
<dbReference type="InterPro" id="IPR035994">
    <property type="entry name" value="Nucleoside_phosphorylase_sf"/>
</dbReference>
<dbReference type="Proteomes" id="UP000738349">
    <property type="component" value="Unassembled WGS sequence"/>
</dbReference>
<name>A0A9P9J5E9_9HYPO</name>
<dbReference type="InterPro" id="IPR053137">
    <property type="entry name" value="NLR-like"/>
</dbReference>
<dbReference type="PANTHER" id="PTHR46082">
    <property type="entry name" value="ATP/GTP-BINDING PROTEIN-RELATED"/>
    <property type="match status" value="1"/>
</dbReference>
<dbReference type="OrthoDB" id="20872at2759"/>
<gene>
    <name evidence="1" type="ORF">EDB81DRAFT_899155</name>
</gene>
<accession>A0A9P9J5E9</accession>
<keyword evidence="2" id="KW-1185">Reference proteome</keyword>
<sequence>MTYKVRDEDEVGAHRLWVLLCDALDEAHVVFHSHGLISRSERPDDKDDRAVHYDLIASTDLLMKDALLRDGLAAEKDVLCFEMEAGRLMNHFPCLVILGICDYSDSHKNK</sequence>
<evidence type="ECO:0000313" key="1">
    <source>
        <dbReference type="EMBL" id="KAH7141835.1"/>
    </source>
</evidence>
<comment type="caution">
    <text evidence="1">The sequence shown here is derived from an EMBL/GenBank/DDBJ whole genome shotgun (WGS) entry which is preliminary data.</text>
</comment>
<dbReference type="EMBL" id="JAGMUV010000010">
    <property type="protein sequence ID" value="KAH7141835.1"/>
    <property type="molecule type" value="Genomic_DNA"/>
</dbReference>
<dbReference type="PANTHER" id="PTHR46082:SF11">
    <property type="entry name" value="AAA+ ATPASE DOMAIN-CONTAINING PROTEIN-RELATED"/>
    <property type="match status" value="1"/>
</dbReference>
<organism evidence="1 2">
    <name type="scientific">Dactylonectria macrodidyma</name>
    <dbReference type="NCBI Taxonomy" id="307937"/>
    <lineage>
        <taxon>Eukaryota</taxon>
        <taxon>Fungi</taxon>
        <taxon>Dikarya</taxon>
        <taxon>Ascomycota</taxon>
        <taxon>Pezizomycotina</taxon>
        <taxon>Sordariomycetes</taxon>
        <taxon>Hypocreomycetidae</taxon>
        <taxon>Hypocreales</taxon>
        <taxon>Nectriaceae</taxon>
        <taxon>Dactylonectria</taxon>
    </lineage>
</organism>